<feature type="binding site" evidence="12">
    <location>
        <position position="527"/>
    </location>
    <ligand>
        <name>Ca(2+)</name>
        <dbReference type="ChEBI" id="CHEBI:29108"/>
    </ligand>
</feature>
<dbReference type="PANTHER" id="PTHR11742">
    <property type="entry name" value="MANNOSYL-OLIGOSACCHARIDE ALPHA-1,2-MANNOSIDASE-RELATED"/>
    <property type="match status" value="1"/>
</dbReference>
<evidence type="ECO:0000313" key="17">
    <source>
        <dbReference type="Proteomes" id="UP000800235"/>
    </source>
</evidence>
<accession>A0A9P4P3Q5</accession>
<feature type="active site" description="Proton donor" evidence="11">
    <location>
        <position position="376"/>
    </location>
</feature>
<evidence type="ECO:0000256" key="4">
    <source>
        <dbReference type="ARBA" id="ARBA00022729"/>
    </source>
</evidence>
<evidence type="ECO:0000256" key="5">
    <source>
        <dbReference type="ARBA" id="ARBA00022801"/>
    </source>
</evidence>
<dbReference type="InterPro" id="IPR001382">
    <property type="entry name" value="Glyco_hydro_47"/>
</dbReference>
<dbReference type="GO" id="GO:0004571">
    <property type="term" value="F:mannosyl-oligosaccharide 1,2-alpha-mannosidase activity"/>
    <property type="evidence" value="ECO:0007669"/>
    <property type="project" value="UniProtKB-EC"/>
</dbReference>
<keyword evidence="6 13" id="KW-1015">Disulfide bond</keyword>
<dbReference type="GO" id="GO:0005783">
    <property type="term" value="C:endoplasmic reticulum"/>
    <property type="evidence" value="ECO:0007669"/>
    <property type="project" value="TreeGrafter"/>
</dbReference>
<feature type="active site" evidence="11">
    <location>
        <position position="266"/>
    </location>
</feature>
<sequence length="536" mass="59631">MTFPVALLIVILLLLGTVLQTHQSPRESVPNTALQRINLDRRDEIKSAFNFAWNGYYTAAFPHDELKPLSNGPGESRNGWGATPVDALGTAILMELPDVVNVVLEHVKGIDFNDTGTDISVFESTIRYVGGLLSAYELLRGPFSHLNMDEGSVEVLLVKARELAEVLCAAFGEGNALPSGSLNPFTRIGNGENSLAGAGTLVLEWIKLSALTKDSKYANFTQKAEDFLLNPKPKSTEAFPGMVPIDLNITTGQFKPSDITWGGSSDSFYEYLLKMYIYDPKSFPQYKDRWIQAADSSIQYLASSPRGYPDLVFLGRYDEKAGMFVPQSGHMECFAGGNYILGGMVLGEQKYTDFGLKLVHSCHHTYISTTTHIGPETFSWIPSQCSLLPPPTSPPWLCNQPYSPTTLTSTNATGFYIIDPSYNLRPEVLESYYYAYRFTRDEKYRDWAWDAWVAINGTARVGNGYSYVRDVDKVDGGGWGDNMESYFFSETLKYLWLIFGGGSREGEGEEWQVSVGDGAVEKWVYNTEGHPLKVRK</sequence>
<dbReference type="GO" id="GO:0005509">
    <property type="term" value="F:calcium ion binding"/>
    <property type="evidence" value="ECO:0007669"/>
    <property type="project" value="InterPro"/>
</dbReference>
<dbReference type="Proteomes" id="UP000800235">
    <property type="component" value="Unassembled WGS sequence"/>
</dbReference>
<evidence type="ECO:0000256" key="7">
    <source>
        <dbReference type="ARBA" id="ARBA00023180"/>
    </source>
</evidence>
<dbReference type="PANTHER" id="PTHR11742:SF101">
    <property type="entry name" value="MANNOSYL-OLIGOSACCHARIDE ALPHA-1,2-MANNOSIDASE 1B"/>
    <property type="match status" value="1"/>
</dbReference>
<dbReference type="FunFam" id="1.50.10.10:FF:000047">
    <property type="entry name" value="Mannosyl-oligosaccharide alpha-1,2-mannosidase"/>
    <property type="match status" value="1"/>
</dbReference>
<evidence type="ECO:0000256" key="15">
    <source>
        <dbReference type="SAM" id="SignalP"/>
    </source>
</evidence>
<evidence type="ECO:0000256" key="10">
    <source>
        <dbReference type="ARBA" id="ARBA00048605"/>
    </source>
</evidence>
<evidence type="ECO:0000313" key="16">
    <source>
        <dbReference type="EMBL" id="KAF2436785.1"/>
    </source>
</evidence>
<dbReference type="GO" id="GO:0005975">
    <property type="term" value="P:carbohydrate metabolic process"/>
    <property type="evidence" value="ECO:0007669"/>
    <property type="project" value="InterPro"/>
</dbReference>
<feature type="disulfide bond" evidence="13">
    <location>
        <begin position="333"/>
        <end position="362"/>
    </location>
</feature>
<evidence type="ECO:0000256" key="14">
    <source>
        <dbReference type="RuleBase" id="RU361193"/>
    </source>
</evidence>
<dbReference type="InterPro" id="IPR012341">
    <property type="entry name" value="6hp_glycosidase-like_sf"/>
</dbReference>
<feature type="signal peptide" evidence="15">
    <location>
        <begin position="1"/>
        <end position="20"/>
    </location>
</feature>
<keyword evidence="7" id="KW-0325">Glycoprotein</keyword>
<evidence type="ECO:0000256" key="11">
    <source>
        <dbReference type="PIRSR" id="PIRSR601382-1"/>
    </source>
</evidence>
<dbReference type="Gene3D" id="1.50.10.10">
    <property type="match status" value="1"/>
</dbReference>
<evidence type="ECO:0000256" key="13">
    <source>
        <dbReference type="PIRSR" id="PIRSR601382-3"/>
    </source>
</evidence>
<evidence type="ECO:0000256" key="8">
    <source>
        <dbReference type="ARBA" id="ARBA00023295"/>
    </source>
</evidence>
<dbReference type="InterPro" id="IPR036026">
    <property type="entry name" value="Seven-hairpin_glycosidases"/>
</dbReference>
<dbReference type="GO" id="GO:0036503">
    <property type="term" value="P:ERAD pathway"/>
    <property type="evidence" value="ECO:0007669"/>
    <property type="project" value="UniProtKB-ARBA"/>
</dbReference>
<protein>
    <recommendedName>
        <fullName evidence="14">alpha-1,2-Mannosidase</fullName>
        <ecNumber evidence="14">3.2.1.-</ecNumber>
    </recommendedName>
</protein>
<dbReference type="Pfam" id="PF01532">
    <property type="entry name" value="Glyco_hydro_47"/>
    <property type="match status" value="1"/>
</dbReference>
<comment type="catalytic activity">
    <reaction evidence="9">
        <text>N(4)-(alpha-D-Man-(1-&gt;2)-alpha-D-Man-(1-&gt;2)-alpha-D-Man-(1-&gt;3)-[alpha-D-Man-(1-&gt;3)-[alpha-D-Man-(1-&gt;2)-alpha-D-Man-(1-&gt;6)]-alpha-D-Man-(1-&gt;6)]-beta-D-Man-(1-&gt;4)-beta-D-GlcNAc-(1-&gt;4)-beta-D-GlcNAc)-L-asparaginyl-[protein] (N-glucan mannose isomer 8A1,2,3B1,3) + 3 H2O = N(4)-(alpha-D-Man-(1-&gt;3)-[alpha-D-Man-(1-&gt;3)-[alpha-D-Man-(1-&gt;6)]-alpha-D-Man-(1-&gt;6)]-beta-D-Man-(1-&gt;4)-beta-D-GlcNAc-(1-&gt;4)-beta-D-GlcNAc)-L-asparaginyl-[protein] (N-glucan mannose isomer 5A1,2) + 3 beta-D-mannose</text>
        <dbReference type="Rhea" id="RHEA:56028"/>
        <dbReference type="Rhea" id="RHEA-COMP:14358"/>
        <dbReference type="Rhea" id="RHEA-COMP:14367"/>
        <dbReference type="ChEBI" id="CHEBI:15377"/>
        <dbReference type="ChEBI" id="CHEBI:28563"/>
        <dbReference type="ChEBI" id="CHEBI:59087"/>
        <dbReference type="ChEBI" id="CHEBI:60628"/>
        <dbReference type="EC" id="3.2.1.113"/>
    </reaction>
</comment>
<dbReference type="GO" id="GO:0016020">
    <property type="term" value="C:membrane"/>
    <property type="evidence" value="ECO:0007669"/>
    <property type="project" value="InterPro"/>
</dbReference>
<feature type="active site" description="Proton donor" evidence="11">
    <location>
        <position position="123"/>
    </location>
</feature>
<comment type="similarity">
    <text evidence="3 14">Belongs to the glycosyl hydrolase 47 family.</text>
</comment>
<dbReference type="SUPFAM" id="SSF48225">
    <property type="entry name" value="Seven-hairpin glycosidases"/>
    <property type="match status" value="1"/>
</dbReference>
<comment type="pathway">
    <text evidence="2">Protein modification; protein glycosylation.</text>
</comment>
<evidence type="ECO:0000256" key="2">
    <source>
        <dbReference type="ARBA" id="ARBA00004922"/>
    </source>
</evidence>
<name>A0A9P4P3Q5_9PEZI</name>
<feature type="chain" id="PRO_5040368681" description="alpha-1,2-Mannosidase" evidence="15">
    <location>
        <begin position="21"/>
        <end position="536"/>
    </location>
</feature>
<proteinExistence type="inferred from homology"/>
<keyword evidence="8 14" id="KW-0326">Glycosidase</keyword>
<evidence type="ECO:0000256" key="1">
    <source>
        <dbReference type="ARBA" id="ARBA00001913"/>
    </source>
</evidence>
<evidence type="ECO:0000256" key="12">
    <source>
        <dbReference type="PIRSR" id="PIRSR601382-2"/>
    </source>
</evidence>
<dbReference type="EC" id="3.2.1.-" evidence="14"/>
<keyword evidence="12" id="KW-0479">Metal-binding</keyword>
<dbReference type="EMBL" id="MU007009">
    <property type="protein sequence ID" value="KAF2436785.1"/>
    <property type="molecule type" value="Genomic_DNA"/>
</dbReference>
<dbReference type="AlphaFoldDB" id="A0A9P4P3Q5"/>
<keyword evidence="17" id="KW-1185">Reference proteome</keyword>
<comment type="catalytic activity">
    <reaction evidence="10">
        <text>N(4)-(alpha-D-Man-(1-&gt;2)-alpha-D-Man-(1-&gt;2)-alpha-D-Man-(1-&gt;3)-[alpha-D-Man-(1-&gt;2)-alpha-D-Man-(1-&gt;3)-[alpha-D-Man-(1-&gt;2)-alpha-D-Man-(1-&gt;6)]-alpha-D-Man-(1-&gt;6)]-beta-D-Man-(1-&gt;4)-beta-D-GlcNAc-(1-&gt;4)-beta-D-GlcNAc)-L-asparaginyl-[protein] (N-glucan mannose isomer 9A1,2,3B1,2,3) + 4 H2O = N(4)-(alpha-D-Man-(1-&gt;3)-[alpha-D-Man-(1-&gt;3)-[alpha-D-Man-(1-&gt;6)]-alpha-D-Man-(1-&gt;6)]-beta-D-Man-(1-&gt;4)-beta-D-GlcNAc-(1-&gt;4)-beta-D-GlcNAc)-L-asparaginyl-[protein] (N-glucan mannose isomer 5A1,2) + 4 beta-D-mannose</text>
        <dbReference type="Rhea" id="RHEA:56008"/>
        <dbReference type="Rhea" id="RHEA-COMP:14356"/>
        <dbReference type="Rhea" id="RHEA-COMP:14367"/>
        <dbReference type="ChEBI" id="CHEBI:15377"/>
        <dbReference type="ChEBI" id="CHEBI:28563"/>
        <dbReference type="ChEBI" id="CHEBI:59087"/>
        <dbReference type="ChEBI" id="CHEBI:139493"/>
        <dbReference type="EC" id="3.2.1.113"/>
    </reaction>
</comment>
<dbReference type="InterPro" id="IPR050749">
    <property type="entry name" value="Glycosyl_Hydrolase_47"/>
</dbReference>
<gene>
    <name evidence="16" type="ORF">EJ08DRAFT_578109</name>
</gene>
<evidence type="ECO:0000256" key="6">
    <source>
        <dbReference type="ARBA" id="ARBA00023157"/>
    </source>
</evidence>
<dbReference type="OrthoDB" id="8118055at2759"/>
<reference evidence="16" key="1">
    <citation type="journal article" date="2020" name="Stud. Mycol.">
        <title>101 Dothideomycetes genomes: a test case for predicting lifestyles and emergence of pathogens.</title>
        <authorList>
            <person name="Haridas S."/>
            <person name="Albert R."/>
            <person name="Binder M."/>
            <person name="Bloem J."/>
            <person name="Labutti K."/>
            <person name="Salamov A."/>
            <person name="Andreopoulos B."/>
            <person name="Baker S."/>
            <person name="Barry K."/>
            <person name="Bills G."/>
            <person name="Bluhm B."/>
            <person name="Cannon C."/>
            <person name="Castanera R."/>
            <person name="Culley D."/>
            <person name="Daum C."/>
            <person name="Ezra D."/>
            <person name="Gonzalez J."/>
            <person name="Henrissat B."/>
            <person name="Kuo A."/>
            <person name="Liang C."/>
            <person name="Lipzen A."/>
            <person name="Lutzoni F."/>
            <person name="Magnuson J."/>
            <person name="Mondo S."/>
            <person name="Nolan M."/>
            <person name="Ohm R."/>
            <person name="Pangilinan J."/>
            <person name="Park H.-J."/>
            <person name="Ramirez L."/>
            <person name="Alfaro M."/>
            <person name="Sun H."/>
            <person name="Tritt A."/>
            <person name="Yoshinaga Y."/>
            <person name="Zwiers L.-H."/>
            <person name="Turgeon B."/>
            <person name="Goodwin S."/>
            <person name="Spatafora J."/>
            <person name="Crous P."/>
            <person name="Grigoriev I."/>
        </authorList>
    </citation>
    <scope>NUCLEOTIDE SEQUENCE</scope>
    <source>
        <strain evidence="16">CBS 130266</strain>
    </source>
</reference>
<comment type="caution">
    <text evidence="16">The sequence shown here is derived from an EMBL/GenBank/DDBJ whole genome shotgun (WGS) entry which is preliminary data.</text>
</comment>
<evidence type="ECO:0000256" key="3">
    <source>
        <dbReference type="ARBA" id="ARBA00007658"/>
    </source>
</evidence>
<keyword evidence="12" id="KW-0106">Calcium</keyword>
<feature type="active site" evidence="11">
    <location>
        <position position="427"/>
    </location>
</feature>
<evidence type="ECO:0000256" key="9">
    <source>
        <dbReference type="ARBA" id="ARBA00047669"/>
    </source>
</evidence>
<keyword evidence="5 14" id="KW-0378">Hydrolase</keyword>
<keyword evidence="4 15" id="KW-0732">Signal</keyword>
<organism evidence="16 17">
    <name type="scientific">Tothia fuscella</name>
    <dbReference type="NCBI Taxonomy" id="1048955"/>
    <lineage>
        <taxon>Eukaryota</taxon>
        <taxon>Fungi</taxon>
        <taxon>Dikarya</taxon>
        <taxon>Ascomycota</taxon>
        <taxon>Pezizomycotina</taxon>
        <taxon>Dothideomycetes</taxon>
        <taxon>Pleosporomycetidae</taxon>
        <taxon>Venturiales</taxon>
        <taxon>Cylindrosympodiaceae</taxon>
        <taxon>Tothia</taxon>
    </lineage>
</organism>
<dbReference type="PRINTS" id="PR00747">
    <property type="entry name" value="GLYHDRLASE47"/>
</dbReference>
<comment type="cofactor">
    <cofactor evidence="1 12">
        <name>Ca(2+)</name>
        <dbReference type="ChEBI" id="CHEBI:29108"/>
    </cofactor>
</comment>